<dbReference type="SUPFAM" id="SSF54427">
    <property type="entry name" value="NTF2-like"/>
    <property type="match status" value="1"/>
</dbReference>
<dbReference type="InterPro" id="IPR032710">
    <property type="entry name" value="NTF2-like_dom_sf"/>
</dbReference>
<evidence type="ECO:0000313" key="2">
    <source>
        <dbReference type="EMBL" id="ERT65533.1"/>
    </source>
</evidence>
<evidence type="ECO:0008006" key="4">
    <source>
        <dbReference type="Google" id="ProtNLM"/>
    </source>
</evidence>
<accession>U7V455</accession>
<proteinExistence type="predicted"/>
<sequence>MLQLIGRGAHPHRKYPTREEAHMSTEKTIRDYFAAIHRGGWQDFLAEDMTYGFNSALQDLGKEDYLNGAGNFLAMTIDVDVKHLVIDGDQAAVISDYFVKTPAGATAIFEVPEFLTIHNGKLTGISIFFDSAAFTALMKGEKV</sequence>
<evidence type="ECO:0000256" key="1">
    <source>
        <dbReference type="SAM" id="MobiDB-lite"/>
    </source>
</evidence>
<dbReference type="AlphaFoldDB" id="U7V455"/>
<gene>
    <name evidence="2" type="ORF">HMPREF0742_01923</name>
</gene>
<dbReference type="EMBL" id="AXZG01000053">
    <property type="protein sequence ID" value="ERT65533.1"/>
    <property type="molecule type" value="Genomic_DNA"/>
</dbReference>
<dbReference type="HOGENOM" id="CLU_144214_0_0_11"/>
<dbReference type="Gene3D" id="3.10.450.50">
    <property type="match status" value="1"/>
</dbReference>
<evidence type="ECO:0000313" key="3">
    <source>
        <dbReference type="Proteomes" id="UP000017174"/>
    </source>
</evidence>
<reference evidence="2 3" key="1">
    <citation type="submission" date="2013-08" db="EMBL/GenBank/DDBJ databases">
        <authorList>
            <person name="Weinstock G."/>
            <person name="Sodergren E."/>
            <person name="Wylie T."/>
            <person name="Fulton L."/>
            <person name="Fulton R."/>
            <person name="Fronick C."/>
            <person name="O'Laughlin M."/>
            <person name="Godfrey J."/>
            <person name="Miner T."/>
            <person name="Herter B."/>
            <person name="Appelbaum E."/>
            <person name="Cordes M."/>
            <person name="Lek S."/>
            <person name="Wollam A."/>
            <person name="Pepin K.H."/>
            <person name="Palsikar V.B."/>
            <person name="Mitreva M."/>
            <person name="Wilson R.K."/>
        </authorList>
    </citation>
    <scope>NUCLEOTIDE SEQUENCE [LARGE SCALE GENOMIC DNA]</scope>
    <source>
        <strain evidence="2 3">F0184</strain>
    </source>
</reference>
<feature type="region of interest" description="Disordered" evidence="1">
    <location>
        <begin position="1"/>
        <end position="23"/>
    </location>
</feature>
<comment type="caution">
    <text evidence="2">The sequence shown here is derived from an EMBL/GenBank/DDBJ whole genome shotgun (WGS) entry which is preliminary data.</text>
</comment>
<dbReference type="PATRIC" id="fig|888019.4.peg.1630"/>
<organism evidence="2 3">
    <name type="scientific">Rothia aeria F0184</name>
    <dbReference type="NCBI Taxonomy" id="888019"/>
    <lineage>
        <taxon>Bacteria</taxon>
        <taxon>Bacillati</taxon>
        <taxon>Actinomycetota</taxon>
        <taxon>Actinomycetes</taxon>
        <taxon>Micrococcales</taxon>
        <taxon>Micrococcaceae</taxon>
        <taxon>Rothia</taxon>
    </lineage>
</organism>
<dbReference type="Proteomes" id="UP000017174">
    <property type="component" value="Unassembled WGS sequence"/>
</dbReference>
<protein>
    <recommendedName>
        <fullName evidence="4">SnoaL-like domain-containing protein</fullName>
    </recommendedName>
</protein>
<name>U7V455_9MICC</name>